<reference evidence="1" key="1">
    <citation type="submission" date="2021-06" db="EMBL/GenBank/DDBJ databases">
        <authorList>
            <person name="Hodson N. C."/>
            <person name="Mongue J. A."/>
            <person name="Jaron S. K."/>
        </authorList>
    </citation>
    <scope>NUCLEOTIDE SEQUENCE</scope>
</reference>
<accession>A0A8J2LFY0</accession>
<feature type="non-terminal residue" evidence="1">
    <location>
        <position position="1"/>
    </location>
</feature>
<keyword evidence="2" id="KW-1185">Reference proteome</keyword>
<sequence>QQERNLLDWWDMRKINDTIEIPEVMFSTKSRNYCVEDSWDTCQEDDCSSSVDSIRAELFQAKYTAECENSNLKLAV</sequence>
<feature type="non-terminal residue" evidence="1">
    <location>
        <position position="76"/>
    </location>
</feature>
<comment type="caution">
    <text evidence="1">The sequence shown here is derived from an EMBL/GenBank/DDBJ whole genome shotgun (WGS) entry which is preliminary data.</text>
</comment>
<protein>
    <submittedName>
        <fullName evidence="1">Uncharacterized protein</fullName>
    </submittedName>
</protein>
<evidence type="ECO:0000313" key="1">
    <source>
        <dbReference type="EMBL" id="CAG7831101.1"/>
    </source>
</evidence>
<dbReference type="Proteomes" id="UP000708208">
    <property type="component" value="Unassembled WGS sequence"/>
</dbReference>
<name>A0A8J2LFY0_9HEXA</name>
<evidence type="ECO:0000313" key="2">
    <source>
        <dbReference type="Proteomes" id="UP000708208"/>
    </source>
</evidence>
<dbReference type="AlphaFoldDB" id="A0A8J2LFY0"/>
<proteinExistence type="predicted"/>
<dbReference type="EMBL" id="CAJVCH010558942">
    <property type="protein sequence ID" value="CAG7831101.1"/>
    <property type="molecule type" value="Genomic_DNA"/>
</dbReference>
<organism evidence="1 2">
    <name type="scientific">Allacma fusca</name>
    <dbReference type="NCBI Taxonomy" id="39272"/>
    <lineage>
        <taxon>Eukaryota</taxon>
        <taxon>Metazoa</taxon>
        <taxon>Ecdysozoa</taxon>
        <taxon>Arthropoda</taxon>
        <taxon>Hexapoda</taxon>
        <taxon>Collembola</taxon>
        <taxon>Symphypleona</taxon>
        <taxon>Sminthuridae</taxon>
        <taxon>Allacma</taxon>
    </lineage>
</organism>
<gene>
    <name evidence="1" type="ORF">AFUS01_LOCUS40861</name>
</gene>